<dbReference type="Pfam" id="PF04542">
    <property type="entry name" value="Sigma70_r2"/>
    <property type="match status" value="1"/>
</dbReference>
<name>A0ABN3FI20_9ACTN</name>
<evidence type="ECO:0000256" key="2">
    <source>
        <dbReference type="ARBA" id="ARBA00023015"/>
    </source>
</evidence>
<dbReference type="PANTHER" id="PTHR43133">
    <property type="entry name" value="RNA POLYMERASE ECF-TYPE SIGMA FACTO"/>
    <property type="match status" value="1"/>
</dbReference>
<evidence type="ECO:0000256" key="3">
    <source>
        <dbReference type="ARBA" id="ARBA00023082"/>
    </source>
</evidence>
<dbReference type="EMBL" id="BAAARV010000005">
    <property type="protein sequence ID" value="GAA2330832.1"/>
    <property type="molecule type" value="Genomic_DNA"/>
</dbReference>
<evidence type="ECO:0000256" key="1">
    <source>
        <dbReference type="ARBA" id="ARBA00010641"/>
    </source>
</evidence>
<feature type="domain" description="RNA polymerase sigma-70 region 2" evidence="6">
    <location>
        <begin position="32"/>
        <end position="97"/>
    </location>
</feature>
<dbReference type="InterPro" id="IPR007627">
    <property type="entry name" value="RNA_pol_sigma70_r2"/>
</dbReference>
<dbReference type="PANTHER" id="PTHR43133:SF50">
    <property type="entry name" value="ECF RNA POLYMERASE SIGMA FACTOR SIGM"/>
    <property type="match status" value="1"/>
</dbReference>
<evidence type="ECO:0000256" key="5">
    <source>
        <dbReference type="ARBA" id="ARBA00023163"/>
    </source>
</evidence>
<proteinExistence type="inferred from homology"/>
<keyword evidence="5" id="KW-0804">Transcription</keyword>
<comment type="similarity">
    <text evidence="1">Belongs to the sigma-70 factor family. ECF subfamily.</text>
</comment>
<dbReference type="Gene3D" id="1.10.10.10">
    <property type="entry name" value="Winged helix-like DNA-binding domain superfamily/Winged helix DNA-binding domain"/>
    <property type="match status" value="1"/>
</dbReference>
<dbReference type="Gene3D" id="1.10.1740.10">
    <property type="match status" value="1"/>
</dbReference>
<dbReference type="Pfam" id="PF08281">
    <property type="entry name" value="Sigma70_r4_2"/>
    <property type="match status" value="1"/>
</dbReference>
<evidence type="ECO:0000313" key="9">
    <source>
        <dbReference type="Proteomes" id="UP001501444"/>
    </source>
</evidence>
<evidence type="ECO:0000259" key="7">
    <source>
        <dbReference type="Pfam" id="PF08281"/>
    </source>
</evidence>
<organism evidence="8 9">
    <name type="scientific">Dactylosporangium salmoneum</name>
    <dbReference type="NCBI Taxonomy" id="53361"/>
    <lineage>
        <taxon>Bacteria</taxon>
        <taxon>Bacillati</taxon>
        <taxon>Actinomycetota</taxon>
        <taxon>Actinomycetes</taxon>
        <taxon>Micromonosporales</taxon>
        <taxon>Micromonosporaceae</taxon>
        <taxon>Dactylosporangium</taxon>
    </lineage>
</organism>
<dbReference type="InterPro" id="IPR014284">
    <property type="entry name" value="RNA_pol_sigma-70_dom"/>
</dbReference>
<sequence>MFGGSHFVYGAGPGEQPAGPAEGFGLTFEEFVEARLQALLRYAVMLTGDPHTAQDLVQETMIRAQLQWRRIAAADLPERYVKRMITNAYVDLRRGSWLRRVALRGVDLEAAVEPRAGGGYVNDHADSVVERDQMWLWLGRLPRQQRAALVLRYYEGLTDGEIAEVFDRPVGTVRSWISRALATLRTQVAPALTGGGDAA</sequence>
<dbReference type="InterPro" id="IPR039425">
    <property type="entry name" value="RNA_pol_sigma-70-like"/>
</dbReference>
<dbReference type="InterPro" id="IPR036388">
    <property type="entry name" value="WH-like_DNA-bd_sf"/>
</dbReference>
<dbReference type="SUPFAM" id="SSF88659">
    <property type="entry name" value="Sigma3 and sigma4 domains of RNA polymerase sigma factors"/>
    <property type="match status" value="1"/>
</dbReference>
<feature type="domain" description="RNA polymerase sigma factor 70 region 4 type 2" evidence="7">
    <location>
        <begin position="138"/>
        <end position="184"/>
    </location>
</feature>
<accession>A0ABN3FI20</accession>
<dbReference type="CDD" id="cd06171">
    <property type="entry name" value="Sigma70_r4"/>
    <property type="match status" value="1"/>
</dbReference>
<evidence type="ECO:0000256" key="4">
    <source>
        <dbReference type="ARBA" id="ARBA00023125"/>
    </source>
</evidence>
<dbReference type="InterPro" id="IPR013324">
    <property type="entry name" value="RNA_pol_sigma_r3/r4-like"/>
</dbReference>
<dbReference type="Proteomes" id="UP001501444">
    <property type="component" value="Unassembled WGS sequence"/>
</dbReference>
<dbReference type="InterPro" id="IPR013325">
    <property type="entry name" value="RNA_pol_sigma_r2"/>
</dbReference>
<evidence type="ECO:0000313" key="8">
    <source>
        <dbReference type="EMBL" id="GAA2330832.1"/>
    </source>
</evidence>
<dbReference type="NCBIfam" id="TIGR02937">
    <property type="entry name" value="sigma70-ECF"/>
    <property type="match status" value="1"/>
</dbReference>
<evidence type="ECO:0000259" key="6">
    <source>
        <dbReference type="Pfam" id="PF04542"/>
    </source>
</evidence>
<dbReference type="InterPro" id="IPR013249">
    <property type="entry name" value="RNA_pol_sigma70_r4_t2"/>
</dbReference>
<keyword evidence="4" id="KW-0238">DNA-binding</keyword>
<keyword evidence="9" id="KW-1185">Reference proteome</keyword>
<dbReference type="SUPFAM" id="SSF88946">
    <property type="entry name" value="Sigma2 domain of RNA polymerase sigma factors"/>
    <property type="match status" value="1"/>
</dbReference>
<comment type="caution">
    <text evidence="8">The sequence shown here is derived from an EMBL/GenBank/DDBJ whole genome shotgun (WGS) entry which is preliminary data.</text>
</comment>
<reference evidence="8 9" key="1">
    <citation type="journal article" date="2019" name="Int. J. Syst. Evol. Microbiol.">
        <title>The Global Catalogue of Microorganisms (GCM) 10K type strain sequencing project: providing services to taxonomists for standard genome sequencing and annotation.</title>
        <authorList>
            <consortium name="The Broad Institute Genomics Platform"/>
            <consortium name="The Broad Institute Genome Sequencing Center for Infectious Disease"/>
            <person name="Wu L."/>
            <person name="Ma J."/>
        </authorList>
    </citation>
    <scope>NUCLEOTIDE SEQUENCE [LARGE SCALE GENOMIC DNA]</scope>
    <source>
        <strain evidence="8 9">JCM 3272</strain>
    </source>
</reference>
<gene>
    <name evidence="8" type="ORF">GCM10010170_009060</name>
</gene>
<keyword evidence="3" id="KW-0731">Sigma factor</keyword>
<keyword evidence="2" id="KW-0805">Transcription regulation</keyword>
<protein>
    <submittedName>
        <fullName evidence="8">SigE family RNA polymerase sigma factor</fullName>
    </submittedName>
</protein>